<proteinExistence type="predicted"/>
<name>A0A0F9G1C3_9ZZZZ</name>
<dbReference type="EMBL" id="LAZR01019459">
    <property type="protein sequence ID" value="KKL92453.1"/>
    <property type="molecule type" value="Genomic_DNA"/>
</dbReference>
<dbReference type="AlphaFoldDB" id="A0A0F9G1C3"/>
<protein>
    <submittedName>
        <fullName evidence="1">Uncharacterized protein</fullName>
    </submittedName>
</protein>
<reference evidence="1" key="1">
    <citation type="journal article" date="2015" name="Nature">
        <title>Complex archaea that bridge the gap between prokaryotes and eukaryotes.</title>
        <authorList>
            <person name="Spang A."/>
            <person name="Saw J.H."/>
            <person name="Jorgensen S.L."/>
            <person name="Zaremba-Niedzwiedzka K."/>
            <person name="Martijn J."/>
            <person name="Lind A.E."/>
            <person name="van Eijk R."/>
            <person name="Schleper C."/>
            <person name="Guy L."/>
            <person name="Ettema T.J."/>
        </authorList>
    </citation>
    <scope>NUCLEOTIDE SEQUENCE</scope>
</reference>
<gene>
    <name evidence="1" type="ORF">LCGC14_1884560</name>
</gene>
<organism evidence="1">
    <name type="scientific">marine sediment metagenome</name>
    <dbReference type="NCBI Taxonomy" id="412755"/>
    <lineage>
        <taxon>unclassified sequences</taxon>
        <taxon>metagenomes</taxon>
        <taxon>ecological metagenomes</taxon>
    </lineage>
</organism>
<sequence>MTIQEEIKEGIAIILESAGASREWTLNILEYLHSKGVVVKVEGKLPPRMPRVMDDPWSGGFSYGEEIRENAMKAAGYEAVEKLIGNK</sequence>
<comment type="caution">
    <text evidence="1">The sequence shown here is derived from an EMBL/GenBank/DDBJ whole genome shotgun (WGS) entry which is preliminary data.</text>
</comment>
<evidence type="ECO:0000313" key="1">
    <source>
        <dbReference type="EMBL" id="KKL92453.1"/>
    </source>
</evidence>
<accession>A0A0F9G1C3</accession>